<keyword evidence="6" id="KW-1133">Transmembrane helix</keyword>
<dbReference type="InterPro" id="IPR035965">
    <property type="entry name" value="PAS-like_dom_sf"/>
</dbReference>
<dbReference type="EMBL" id="JAQYXL010000001">
    <property type="protein sequence ID" value="MEN3230209.1"/>
    <property type="molecule type" value="Genomic_DNA"/>
</dbReference>
<protein>
    <recommendedName>
        <fullName evidence="2">histidine kinase</fullName>
        <ecNumber evidence="2">2.7.13.3</ecNumber>
    </recommendedName>
</protein>
<dbReference type="Pfam" id="PF08447">
    <property type="entry name" value="PAS_3"/>
    <property type="match status" value="2"/>
</dbReference>
<comment type="caution">
    <text evidence="9">The sequence shown here is derived from an EMBL/GenBank/DDBJ whole genome shotgun (WGS) entry which is preliminary data.</text>
</comment>
<dbReference type="InterPro" id="IPR001610">
    <property type="entry name" value="PAC"/>
</dbReference>
<accession>A0ABU9ZFK3</accession>
<comment type="catalytic activity">
    <reaction evidence="1">
        <text>ATP + protein L-histidine = ADP + protein N-phospho-L-histidine.</text>
        <dbReference type="EC" id="2.7.13.3"/>
    </reaction>
</comment>
<dbReference type="InterPro" id="IPR052162">
    <property type="entry name" value="Sensor_kinase/Photoreceptor"/>
</dbReference>
<sequence length="320" mass="36283">MMAHSPLRMLIADLAISGASLLAFWHLGDFLATLYPKDAARAALLVLLAVVSGAVIWFVQLISAKHHKQPEVNTSSGQPDLGSILDNIPGLIVTADAAGNHTYANRWYQIYFGAEAPEVTGRQWLDRLHPQDRDRVSAMWQHSVETGGPLDAVYRLRRHDGAHRWFHARLEASLDGSGWVERWYGLITDIDDQKRAEGTLEAREFQLQQLIDALPAMIWATNPDGSLTYFNRRWLDYTGLSREEATVEGWASAVHPEDRNRALDFWQSLSAECRIREIEVRMRRADGQYRWFLFQGEPIRDVSGKVTQLFGSNTDIDDIT</sequence>
<dbReference type="PROSITE" id="PS50112">
    <property type="entry name" value="PAS"/>
    <property type="match status" value="2"/>
</dbReference>
<feature type="transmembrane region" description="Helical" evidence="6">
    <location>
        <begin position="7"/>
        <end position="27"/>
    </location>
</feature>
<keyword evidence="6" id="KW-0472">Membrane</keyword>
<keyword evidence="4" id="KW-0808">Transferase</keyword>
<reference evidence="9 10" key="1">
    <citation type="journal article" date="2023" name="PLoS ONE">
        <title>Complete genome assembly of Hawai'i environmental nontuberculous mycobacteria reveals unexpected co-isolation with methylobacteria.</title>
        <authorList>
            <person name="Hendrix J."/>
            <person name="Epperson L.E."/>
            <person name="Tong E.I."/>
            <person name="Chan Y.L."/>
            <person name="Hasan N.A."/>
            <person name="Dawrs S.N."/>
            <person name="Norton G.J."/>
            <person name="Virdi R."/>
            <person name="Crooks J.L."/>
            <person name="Chan E.D."/>
            <person name="Honda J.R."/>
            <person name="Strong M."/>
        </authorList>
    </citation>
    <scope>NUCLEOTIDE SEQUENCE [LARGE SCALE GENOMIC DNA]</scope>
    <source>
        <strain evidence="9 10">NJH_HI01</strain>
    </source>
</reference>
<feature type="domain" description="PAC" evidence="8">
    <location>
        <begin position="276"/>
        <end position="320"/>
    </location>
</feature>
<feature type="domain" description="PAS" evidence="7">
    <location>
        <begin position="77"/>
        <end position="147"/>
    </location>
</feature>
<dbReference type="EC" id="2.7.13.3" evidence="2"/>
<evidence type="ECO:0000313" key="9">
    <source>
        <dbReference type="EMBL" id="MEN3230209.1"/>
    </source>
</evidence>
<dbReference type="Proteomes" id="UP001404845">
    <property type="component" value="Unassembled WGS sequence"/>
</dbReference>
<proteinExistence type="predicted"/>
<feature type="domain" description="PAC" evidence="8">
    <location>
        <begin position="150"/>
        <end position="202"/>
    </location>
</feature>
<keyword evidence="3" id="KW-0597">Phosphoprotein</keyword>
<evidence type="ECO:0000256" key="2">
    <source>
        <dbReference type="ARBA" id="ARBA00012438"/>
    </source>
</evidence>
<dbReference type="InterPro" id="IPR000700">
    <property type="entry name" value="PAS-assoc_C"/>
</dbReference>
<dbReference type="InterPro" id="IPR013655">
    <property type="entry name" value="PAS_fold_3"/>
</dbReference>
<keyword evidence="5" id="KW-0418">Kinase</keyword>
<keyword evidence="6" id="KW-0812">Transmembrane</keyword>
<name>A0ABU9ZFK3_9HYPH</name>
<dbReference type="CDD" id="cd00130">
    <property type="entry name" value="PAS"/>
    <property type="match status" value="2"/>
</dbReference>
<gene>
    <name evidence="9" type="ORF">PUR21_21630</name>
</gene>
<dbReference type="Gene3D" id="3.30.450.20">
    <property type="entry name" value="PAS domain"/>
    <property type="match status" value="2"/>
</dbReference>
<organism evidence="9 10">
    <name type="scientific">Methylorubrum rhodesianum</name>
    <dbReference type="NCBI Taxonomy" id="29427"/>
    <lineage>
        <taxon>Bacteria</taxon>
        <taxon>Pseudomonadati</taxon>
        <taxon>Pseudomonadota</taxon>
        <taxon>Alphaproteobacteria</taxon>
        <taxon>Hyphomicrobiales</taxon>
        <taxon>Methylobacteriaceae</taxon>
        <taxon>Methylorubrum</taxon>
    </lineage>
</organism>
<dbReference type="RefSeq" id="WP_345971625.1">
    <property type="nucleotide sequence ID" value="NZ_JAQYXL010000001.1"/>
</dbReference>
<evidence type="ECO:0000256" key="6">
    <source>
        <dbReference type="SAM" id="Phobius"/>
    </source>
</evidence>
<dbReference type="SUPFAM" id="SSF55785">
    <property type="entry name" value="PYP-like sensor domain (PAS domain)"/>
    <property type="match status" value="2"/>
</dbReference>
<dbReference type="NCBIfam" id="TIGR00229">
    <property type="entry name" value="sensory_box"/>
    <property type="match status" value="2"/>
</dbReference>
<evidence type="ECO:0000256" key="4">
    <source>
        <dbReference type="ARBA" id="ARBA00022679"/>
    </source>
</evidence>
<dbReference type="InterPro" id="IPR000014">
    <property type="entry name" value="PAS"/>
</dbReference>
<feature type="domain" description="PAS" evidence="7">
    <location>
        <begin position="203"/>
        <end position="260"/>
    </location>
</feature>
<dbReference type="SMART" id="SM00091">
    <property type="entry name" value="PAS"/>
    <property type="match status" value="2"/>
</dbReference>
<evidence type="ECO:0000256" key="5">
    <source>
        <dbReference type="ARBA" id="ARBA00022777"/>
    </source>
</evidence>
<evidence type="ECO:0000313" key="10">
    <source>
        <dbReference type="Proteomes" id="UP001404845"/>
    </source>
</evidence>
<dbReference type="PANTHER" id="PTHR43304">
    <property type="entry name" value="PHYTOCHROME-LIKE PROTEIN CPH1"/>
    <property type="match status" value="1"/>
</dbReference>
<feature type="transmembrane region" description="Helical" evidence="6">
    <location>
        <begin position="39"/>
        <end position="59"/>
    </location>
</feature>
<dbReference type="PANTHER" id="PTHR43304:SF1">
    <property type="entry name" value="PAC DOMAIN-CONTAINING PROTEIN"/>
    <property type="match status" value="1"/>
</dbReference>
<evidence type="ECO:0000259" key="8">
    <source>
        <dbReference type="PROSITE" id="PS50113"/>
    </source>
</evidence>
<evidence type="ECO:0000256" key="1">
    <source>
        <dbReference type="ARBA" id="ARBA00000085"/>
    </source>
</evidence>
<evidence type="ECO:0000259" key="7">
    <source>
        <dbReference type="PROSITE" id="PS50112"/>
    </source>
</evidence>
<dbReference type="PROSITE" id="PS50113">
    <property type="entry name" value="PAC"/>
    <property type="match status" value="2"/>
</dbReference>
<evidence type="ECO:0000256" key="3">
    <source>
        <dbReference type="ARBA" id="ARBA00022553"/>
    </source>
</evidence>
<dbReference type="SMART" id="SM00086">
    <property type="entry name" value="PAC"/>
    <property type="match status" value="2"/>
</dbReference>
<keyword evidence="10" id="KW-1185">Reference proteome</keyword>